<dbReference type="InterPro" id="IPR012171">
    <property type="entry name" value="Fatty_acid_desaturase"/>
</dbReference>
<dbReference type="AlphaFoldDB" id="A0A8H4R0L2"/>
<dbReference type="EMBL" id="JAACJL010000015">
    <property type="protein sequence ID" value="KAF4621140.1"/>
    <property type="molecule type" value="Genomic_DNA"/>
</dbReference>
<dbReference type="CDD" id="cd03507">
    <property type="entry name" value="Delta12-FADS-like"/>
    <property type="match status" value="1"/>
</dbReference>
<evidence type="ECO:0000313" key="4">
    <source>
        <dbReference type="Proteomes" id="UP000521872"/>
    </source>
</evidence>
<accession>A0A8H4R0L2</accession>
<feature type="domain" description="Fatty acid desaturase" evidence="2">
    <location>
        <begin position="86"/>
        <end position="367"/>
    </location>
</feature>
<dbReference type="InterPro" id="IPR005804">
    <property type="entry name" value="FA_desaturase_dom"/>
</dbReference>
<dbReference type="PANTHER" id="PTHR32100">
    <property type="entry name" value="OMEGA-6 FATTY ACID DESATURASE, CHLOROPLASTIC"/>
    <property type="match status" value="1"/>
</dbReference>
<feature type="transmembrane region" description="Helical" evidence="1">
    <location>
        <begin position="268"/>
        <end position="286"/>
    </location>
</feature>
<dbReference type="Pfam" id="PF00487">
    <property type="entry name" value="FA_desaturase"/>
    <property type="match status" value="1"/>
</dbReference>
<organism evidence="3 4">
    <name type="scientific">Agrocybe pediades</name>
    <dbReference type="NCBI Taxonomy" id="84607"/>
    <lineage>
        <taxon>Eukaryota</taxon>
        <taxon>Fungi</taxon>
        <taxon>Dikarya</taxon>
        <taxon>Basidiomycota</taxon>
        <taxon>Agaricomycotina</taxon>
        <taxon>Agaricomycetes</taxon>
        <taxon>Agaricomycetidae</taxon>
        <taxon>Agaricales</taxon>
        <taxon>Agaricineae</taxon>
        <taxon>Strophariaceae</taxon>
        <taxon>Agrocybe</taxon>
    </lineage>
</organism>
<keyword evidence="4" id="KW-1185">Reference proteome</keyword>
<gene>
    <name evidence="3" type="ORF">D9613_000288</name>
</gene>
<sequence length="404" mass="46852">MSKPQDSMDKKKVFKPPNFTIKDINSRIPPHLHEPSTSLSLLYFARDVAFVALFWTLATKIDPMFRLAVESGMLSPWAAMLGKWASWCIFWFFQSVTMTGLWVLGHECGHRAFSRSRFVSDCVGYLVHTFTGTPYFSWKITHHIHHSFHGSLEKDSHHIPRTRSELGIPPETPGQPMDYREYLEDTPIYTILMLMIHQFIGFPLYISTNLGGQRNLPSWTSHFNPNATALFKPDQKWAVLASNVGIMSVIAACYHYSKLYGWAAVSKYYIIPWLWVNNWIMVIVYLQHTDPRVPRYRSGAWTFTRGAACTIDRPLLGPLGRFFLHDVAHFHVAHHLFPRMPFYHTEEATKYIRAAMGEHYLSHEEYWLSNLWKSFGRCLFVEDEGDVVFFKDKDGEAVYELASE</sequence>
<dbReference type="GO" id="GO:0006629">
    <property type="term" value="P:lipid metabolic process"/>
    <property type="evidence" value="ECO:0007669"/>
    <property type="project" value="InterPro"/>
</dbReference>
<keyword evidence="1" id="KW-0812">Transmembrane</keyword>
<protein>
    <recommendedName>
        <fullName evidence="2">Fatty acid desaturase domain-containing protein</fullName>
    </recommendedName>
</protein>
<dbReference type="Proteomes" id="UP000521872">
    <property type="component" value="Unassembled WGS sequence"/>
</dbReference>
<keyword evidence="1" id="KW-0472">Membrane</keyword>
<comment type="caution">
    <text evidence="3">The sequence shown here is derived from an EMBL/GenBank/DDBJ whole genome shotgun (WGS) entry which is preliminary data.</text>
</comment>
<dbReference type="GO" id="GO:0016491">
    <property type="term" value="F:oxidoreductase activity"/>
    <property type="evidence" value="ECO:0007669"/>
    <property type="project" value="InterPro"/>
</dbReference>
<name>A0A8H4R0L2_9AGAR</name>
<keyword evidence="1" id="KW-1133">Transmembrane helix</keyword>
<reference evidence="3 4" key="1">
    <citation type="submission" date="2019-12" db="EMBL/GenBank/DDBJ databases">
        <authorList>
            <person name="Floudas D."/>
            <person name="Bentzer J."/>
            <person name="Ahren D."/>
            <person name="Johansson T."/>
            <person name="Persson P."/>
            <person name="Tunlid A."/>
        </authorList>
    </citation>
    <scope>NUCLEOTIDE SEQUENCE [LARGE SCALE GENOMIC DNA]</scope>
    <source>
        <strain evidence="3 4">CBS 102.39</strain>
    </source>
</reference>
<feature type="transmembrane region" description="Helical" evidence="1">
    <location>
        <begin position="187"/>
        <end position="206"/>
    </location>
</feature>
<evidence type="ECO:0000313" key="3">
    <source>
        <dbReference type="EMBL" id="KAF4621140.1"/>
    </source>
</evidence>
<evidence type="ECO:0000259" key="2">
    <source>
        <dbReference type="Pfam" id="PF00487"/>
    </source>
</evidence>
<feature type="transmembrane region" description="Helical" evidence="1">
    <location>
        <begin position="237"/>
        <end position="256"/>
    </location>
</feature>
<feature type="transmembrane region" description="Helical" evidence="1">
    <location>
        <begin position="84"/>
        <end position="105"/>
    </location>
</feature>
<evidence type="ECO:0000256" key="1">
    <source>
        <dbReference type="SAM" id="Phobius"/>
    </source>
</evidence>
<proteinExistence type="predicted"/>